<reference evidence="6 7" key="1">
    <citation type="journal article" date="2016" name="Nat. Commun.">
        <title>Thousands of microbial genomes shed light on interconnected biogeochemical processes in an aquifer system.</title>
        <authorList>
            <person name="Anantharaman K."/>
            <person name="Brown C.T."/>
            <person name="Hug L.A."/>
            <person name="Sharon I."/>
            <person name="Castelle C.J."/>
            <person name="Probst A.J."/>
            <person name="Thomas B.C."/>
            <person name="Singh A."/>
            <person name="Wilkins M.J."/>
            <person name="Karaoz U."/>
            <person name="Brodie E.L."/>
            <person name="Williams K.H."/>
            <person name="Hubbard S.S."/>
            <person name="Banfield J.F."/>
        </authorList>
    </citation>
    <scope>NUCLEOTIDE SEQUENCE [LARGE SCALE GENOMIC DNA]</scope>
</reference>
<dbReference type="NCBIfam" id="TIGR02274">
    <property type="entry name" value="dCTP_deam"/>
    <property type="match status" value="1"/>
</dbReference>
<evidence type="ECO:0000313" key="6">
    <source>
        <dbReference type="EMBL" id="OGE84075.1"/>
    </source>
</evidence>
<dbReference type="UniPathway" id="UPA00610">
    <property type="reaction ID" value="UER00665"/>
</dbReference>
<dbReference type="AlphaFoldDB" id="A0A1F5P2N2"/>
<keyword evidence="2 4" id="KW-0378">Hydrolase</keyword>
<dbReference type="PANTHER" id="PTHR42680">
    <property type="entry name" value="DCTP DEAMINASE"/>
    <property type="match status" value="1"/>
</dbReference>
<keyword evidence="3 4" id="KW-0546">Nucleotide metabolism</keyword>
<dbReference type="GO" id="GO:0006229">
    <property type="term" value="P:dUTP biosynthetic process"/>
    <property type="evidence" value="ECO:0007669"/>
    <property type="project" value="UniProtKB-UniRule"/>
</dbReference>
<comment type="caution">
    <text evidence="4">Lacks conserved residue(s) required for the propagation of feature annotation.</text>
</comment>
<dbReference type="SUPFAM" id="SSF51283">
    <property type="entry name" value="dUTPase-like"/>
    <property type="match status" value="1"/>
</dbReference>
<dbReference type="HAMAP" id="MF_00146">
    <property type="entry name" value="dCTP_deaminase"/>
    <property type="match status" value="1"/>
</dbReference>
<comment type="similarity">
    <text evidence="4">Belongs to the dCTP deaminase family.</text>
</comment>
<feature type="binding site" evidence="4">
    <location>
        <position position="123"/>
    </location>
    <ligand>
        <name>dCTP</name>
        <dbReference type="ChEBI" id="CHEBI:61481"/>
    </ligand>
</feature>
<keyword evidence="1 4" id="KW-0547">Nucleotide-binding</keyword>
<dbReference type="InterPro" id="IPR033704">
    <property type="entry name" value="dUTPase_trimeric"/>
</dbReference>
<dbReference type="InterPro" id="IPR011962">
    <property type="entry name" value="dCTP_deaminase"/>
</dbReference>
<evidence type="ECO:0000256" key="2">
    <source>
        <dbReference type="ARBA" id="ARBA00022801"/>
    </source>
</evidence>
<dbReference type="FunFam" id="2.70.40.10:FF:000005">
    <property type="entry name" value="dCTP deaminase, dUMP-forming"/>
    <property type="match status" value="1"/>
</dbReference>
<evidence type="ECO:0000256" key="4">
    <source>
        <dbReference type="HAMAP-Rule" id="MF_00146"/>
    </source>
</evidence>
<dbReference type="Pfam" id="PF22769">
    <property type="entry name" value="DCD"/>
    <property type="match status" value="1"/>
</dbReference>
<dbReference type="InterPro" id="IPR036157">
    <property type="entry name" value="dUTPase-like_sf"/>
</dbReference>
<protein>
    <recommendedName>
        <fullName evidence="4">dCTP deaminase</fullName>
        <ecNumber evidence="4">3.5.4.13</ecNumber>
    </recommendedName>
    <alternativeName>
        <fullName evidence="4">Deoxycytidine triphosphate deaminase</fullName>
    </alternativeName>
</protein>
<proteinExistence type="inferred from homology"/>
<feature type="compositionally biased region" description="Polar residues" evidence="5">
    <location>
        <begin position="177"/>
        <end position="188"/>
    </location>
</feature>
<feature type="binding site" evidence="4">
    <location>
        <position position="173"/>
    </location>
    <ligand>
        <name>dCTP</name>
        <dbReference type="ChEBI" id="CHEBI:61481"/>
    </ligand>
</feature>
<dbReference type="PANTHER" id="PTHR42680:SF3">
    <property type="entry name" value="DCTP DEAMINASE"/>
    <property type="match status" value="1"/>
</dbReference>
<gene>
    <name evidence="4" type="primary">dcd</name>
    <name evidence="6" type="ORF">A2846_03150</name>
</gene>
<feature type="binding site" evidence="4">
    <location>
        <position position="166"/>
    </location>
    <ligand>
        <name>dCTP</name>
        <dbReference type="ChEBI" id="CHEBI:61481"/>
    </ligand>
</feature>
<accession>A0A1F5P2N2</accession>
<comment type="caution">
    <text evidence="6">The sequence shown here is derived from an EMBL/GenBank/DDBJ whole genome shotgun (WGS) entry which is preliminary data.</text>
</comment>
<dbReference type="EMBL" id="MFEN01000028">
    <property type="protein sequence ID" value="OGE84075.1"/>
    <property type="molecule type" value="Genomic_DNA"/>
</dbReference>
<comment type="pathway">
    <text evidence="4">Pyrimidine metabolism; dUMP biosynthesis; dUMP from dCTP (dUTP route): step 1/2.</text>
</comment>
<feature type="region of interest" description="Disordered" evidence="5">
    <location>
        <begin position="165"/>
        <end position="188"/>
    </location>
</feature>
<evidence type="ECO:0000256" key="1">
    <source>
        <dbReference type="ARBA" id="ARBA00022741"/>
    </source>
</evidence>
<comment type="function">
    <text evidence="4">Catalyzes the deamination of dCTP to dUTP.</text>
</comment>
<dbReference type="EC" id="3.5.4.13" evidence="4"/>
<comment type="catalytic activity">
    <reaction evidence="4">
        <text>dCTP + H2O + H(+) = dUTP + NH4(+)</text>
        <dbReference type="Rhea" id="RHEA:22680"/>
        <dbReference type="ChEBI" id="CHEBI:15377"/>
        <dbReference type="ChEBI" id="CHEBI:15378"/>
        <dbReference type="ChEBI" id="CHEBI:28938"/>
        <dbReference type="ChEBI" id="CHEBI:61481"/>
        <dbReference type="ChEBI" id="CHEBI:61555"/>
        <dbReference type="EC" id="3.5.4.13"/>
    </reaction>
</comment>
<sequence>MILSDKDLKAKLDNGEIKIAPMPDLDVALGPMSIDLRLGHQFMVYTRTEQPYIDVKQPETLENLTSLVNRNNDEPFTIHPGEFVLATTLESVEIPNNLAGRLEGRSSLGRLGIVIHSTAGKFDPGWKGNLVLEISNIGLVPVRIYPEMRICQLLFEELSSETTQPYTQRKSSKYKNQDNPIGSRITSD</sequence>
<feature type="binding site" evidence="4">
    <location>
        <position position="152"/>
    </location>
    <ligand>
        <name>dCTP</name>
        <dbReference type="ChEBI" id="CHEBI:61481"/>
    </ligand>
</feature>
<feature type="active site" description="Proton donor/acceptor" evidence="4">
    <location>
        <position position="133"/>
    </location>
</feature>
<dbReference type="CDD" id="cd07557">
    <property type="entry name" value="trimeric_dUTPase"/>
    <property type="match status" value="1"/>
</dbReference>
<dbReference type="GO" id="GO:0006226">
    <property type="term" value="P:dUMP biosynthetic process"/>
    <property type="evidence" value="ECO:0007669"/>
    <property type="project" value="UniProtKB-UniPathway"/>
</dbReference>
<dbReference type="GO" id="GO:0008829">
    <property type="term" value="F:dCTP deaminase activity"/>
    <property type="evidence" value="ECO:0007669"/>
    <property type="project" value="UniProtKB-UniRule"/>
</dbReference>
<evidence type="ECO:0000256" key="3">
    <source>
        <dbReference type="ARBA" id="ARBA00023080"/>
    </source>
</evidence>
<feature type="binding site" evidence="4">
    <location>
        <begin position="131"/>
        <end position="133"/>
    </location>
    <ligand>
        <name>dCTP</name>
        <dbReference type="ChEBI" id="CHEBI:61481"/>
    </ligand>
</feature>
<evidence type="ECO:0000256" key="5">
    <source>
        <dbReference type="SAM" id="MobiDB-lite"/>
    </source>
</evidence>
<dbReference type="Proteomes" id="UP000176339">
    <property type="component" value="Unassembled WGS sequence"/>
</dbReference>
<dbReference type="GO" id="GO:0000166">
    <property type="term" value="F:nucleotide binding"/>
    <property type="evidence" value="ECO:0007669"/>
    <property type="project" value="UniProtKB-KW"/>
</dbReference>
<comment type="subunit">
    <text evidence="4">Homotrimer.</text>
</comment>
<feature type="binding site" evidence="4">
    <location>
        <begin position="105"/>
        <end position="110"/>
    </location>
    <ligand>
        <name>dCTP</name>
        <dbReference type="ChEBI" id="CHEBI:61481"/>
    </ligand>
</feature>
<organism evidence="6 7">
    <name type="scientific">Candidatus Doudnabacteria bacterium RIFCSPHIGHO2_01_FULL_49_9</name>
    <dbReference type="NCBI Taxonomy" id="1817827"/>
    <lineage>
        <taxon>Bacteria</taxon>
        <taxon>Candidatus Doudnaibacteriota</taxon>
    </lineage>
</organism>
<feature type="binding site" evidence="4">
    <location>
        <position position="177"/>
    </location>
    <ligand>
        <name>dCTP</name>
        <dbReference type="ChEBI" id="CHEBI:61481"/>
    </ligand>
</feature>
<dbReference type="Gene3D" id="2.70.40.10">
    <property type="match status" value="1"/>
</dbReference>
<evidence type="ECO:0000313" key="7">
    <source>
        <dbReference type="Proteomes" id="UP000176339"/>
    </source>
</evidence>
<dbReference type="GO" id="GO:0015949">
    <property type="term" value="P:nucleobase-containing small molecule interconversion"/>
    <property type="evidence" value="ECO:0007669"/>
    <property type="project" value="TreeGrafter"/>
</dbReference>
<name>A0A1F5P2N2_9BACT</name>